<feature type="domain" description="RNA polymerase sigma factor 70 region 4 type 2" evidence="7">
    <location>
        <begin position="125"/>
        <end position="174"/>
    </location>
</feature>
<evidence type="ECO:0000256" key="2">
    <source>
        <dbReference type="ARBA" id="ARBA00023015"/>
    </source>
</evidence>
<dbReference type="EMBL" id="CP072642">
    <property type="protein sequence ID" value="QUV93627.1"/>
    <property type="molecule type" value="Genomic_DNA"/>
</dbReference>
<feature type="domain" description="RNA polymerase sigma-70 region 2" evidence="6">
    <location>
        <begin position="24"/>
        <end position="89"/>
    </location>
</feature>
<name>A0ABX8AY43_9BACT</name>
<dbReference type="Gene3D" id="1.10.10.10">
    <property type="entry name" value="Winged helix-like DNA-binding domain superfamily/Winged helix DNA-binding domain"/>
    <property type="match status" value="1"/>
</dbReference>
<keyword evidence="2" id="KW-0805">Transcription regulation</keyword>
<dbReference type="InterPro" id="IPR039425">
    <property type="entry name" value="RNA_pol_sigma-70-like"/>
</dbReference>
<evidence type="ECO:0000313" key="9">
    <source>
        <dbReference type="Proteomes" id="UP000677668"/>
    </source>
</evidence>
<dbReference type="InterPro" id="IPR013325">
    <property type="entry name" value="RNA_pol_sigma_r2"/>
</dbReference>
<organism evidence="8 9">
    <name type="scientific">Chloracidobacterium sp. N</name>
    <dbReference type="NCBI Taxonomy" id="2821540"/>
    <lineage>
        <taxon>Bacteria</taxon>
        <taxon>Pseudomonadati</taxon>
        <taxon>Acidobacteriota</taxon>
        <taxon>Terriglobia</taxon>
        <taxon>Terriglobales</taxon>
        <taxon>Acidobacteriaceae</taxon>
        <taxon>Chloracidobacterium</taxon>
        <taxon>Chloracidobacterium aggregatum</taxon>
    </lineage>
</organism>
<evidence type="ECO:0000259" key="6">
    <source>
        <dbReference type="Pfam" id="PF04542"/>
    </source>
</evidence>
<dbReference type="Gene3D" id="1.10.1740.10">
    <property type="match status" value="1"/>
</dbReference>
<dbReference type="InterPro" id="IPR013249">
    <property type="entry name" value="RNA_pol_sigma70_r4_t2"/>
</dbReference>
<evidence type="ECO:0000313" key="8">
    <source>
        <dbReference type="EMBL" id="QUV93627.1"/>
    </source>
</evidence>
<dbReference type="InterPro" id="IPR007627">
    <property type="entry name" value="RNA_pol_sigma70_r2"/>
</dbReference>
<dbReference type="InterPro" id="IPR014284">
    <property type="entry name" value="RNA_pol_sigma-70_dom"/>
</dbReference>
<keyword evidence="3" id="KW-0731">Sigma factor</keyword>
<dbReference type="InterPro" id="IPR036388">
    <property type="entry name" value="WH-like_DNA-bd_sf"/>
</dbReference>
<dbReference type="SUPFAM" id="SSF88659">
    <property type="entry name" value="Sigma3 and sigma4 domains of RNA polymerase sigma factors"/>
    <property type="match status" value="1"/>
</dbReference>
<keyword evidence="4" id="KW-0804">Transcription</keyword>
<dbReference type="Pfam" id="PF08281">
    <property type="entry name" value="Sigma70_r4_2"/>
    <property type="match status" value="1"/>
</dbReference>
<dbReference type="Proteomes" id="UP000677668">
    <property type="component" value="Chromosome 1"/>
</dbReference>
<protein>
    <submittedName>
        <fullName evidence="8">Sigma-70 family RNA polymerase sigma factor</fullName>
    </submittedName>
</protein>
<reference evidence="8 9" key="1">
    <citation type="submission" date="2021-03" db="EMBL/GenBank/DDBJ databases">
        <title>Genomic and phenotypic characterization of Chloracidobacterium isolates provides evidence for multiple species.</title>
        <authorList>
            <person name="Saini M.K."/>
            <person name="Costas A.M.G."/>
            <person name="Tank M."/>
            <person name="Bryant D.A."/>
        </authorList>
    </citation>
    <scope>NUCLEOTIDE SEQUENCE [LARGE SCALE GENOMIC DNA]</scope>
    <source>
        <strain evidence="8 9">N</strain>
    </source>
</reference>
<dbReference type="PANTHER" id="PTHR43133:SF51">
    <property type="entry name" value="RNA POLYMERASE SIGMA FACTOR"/>
    <property type="match status" value="1"/>
</dbReference>
<keyword evidence="9" id="KW-1185">Reference proteome</keyword>
<dbReference type="CDD" id="cd06171">
    <property type="entry name" value="Sigma70_r4"/>
    <property type="match status" value="1"/>
</dbReference>
<dbReference type="NCBIfam" id="TIGR02937">
    <property type="entry name" value="sigma70-ECF"/>
    <property type="match status" value="1"/>
</dbReference>
<gene>
    <name evidence="8" type="ORF">J8C05_09660</name>
</gene>
<accession>A0ABX8AY43</accession>
<dbReference type="RefSeq" id="WP_014100465.1">
    <property type="nucleotide sequence ID" value="NZ_CP072642.1"/>
</dbReference>
<dbReference type="InterPro" id="IPR013324">
    <property type="entry name" value="RNA_pol_sigma_r3/r4-like"/>
</dbReference>
<evidence type="ECO:0000256" key="4">
    <source>
        <dbReference type="ARBA" id="ARBA00023163"/>
    </source>
</evidence>
<evidence type="ECO:0000256" key="5">
    <source>
        <dbReference type="SAM" id="MobiDB-lite"/>
    </source>
</evidence>
<evidence type="ECO:0000259" key="7">
    <source>
        <dbReference type="Pfam" id="PF08281"/>
    </source>
</evidence>
<dbReference type="SUPFAM" id="SSF88946">
    <property type="entry name" value="Sigma2 domain of RNA polymerase sigma factors"/>
    <property type="match status" value="1"/>
</dbReference>
<dbReference type="Pfam" id="PF04542">
    <property type="entry name" value="Sigma70_r2"/>
    <property type="match status" value="1"/>
</dbReference>
<comment type="similarity">
    <text evidence="1">Belongs to the sigma-70 factor family. ECF subfamily.</text>
</comment>
<evidence type="ECO:0000256" key="1">
    <source>
        <dbReference type="ARBA" id="ARBA00010641"/>
    </source>
</evidence>
<evidence type="ECO:0000256" key="3">
    <source>
        <dbReference type="ARBA" id="ARBA00023082"/>
    </source>
</evidence>
<sequence length="191" mass="22082">MVEASDLELVERTLEGEHHAFEVLVRRWERPIFSLAYRLSGSDEDARDVCQETFLAAFRHLKSFRGEAKFSSWLYRIALNAWHSRQRRQPAESLSLEEQAETRGFDPPDTDNALDERLLRDERAQLVRRALAALPAEMRQVIVMKEYEGLKFHEIAEVLGIPVSTVKTRLYTGLTLLRRRLEGLGFSPGKE</sequence>
<dbReference type="PANTHER" id="PTHR43133">
    <property type="entry name" value="RNA POLYMERASE ECF-TYPE SIGMA FACTO"/>
    <property type="match status" value="1"/>
</dbReference>
<feature type="region of interest" description="Disordered" evidence="5">
    <location>
        <begin position="90"/>
        <end position="112"/>
    </location>
</feature>
<proteinExistence type="inferred from homology"/>